<dbReference type="Proteomes" id="UP000294847">
    <property type="component" value="Chromosome 2"/>
</dbReference>
<gene>
    <name evidence="2" type="ORF">PoMZ_01189</name>
</gene>
<feature type="region of interest" description="Disordered" evidence="1">
    <location>
        <begin position="1"/>
        <end position="28"/>
    </location>
</feature>
<sequence>MVWGCGQQISQQERNGGTRGPNAEYGRNQRADGWSEFFGQGYYTLLL</sequence>
<proteinExistence type="predicted"/>
<dbReference type="AlphaFoldDB" id="A0A4P7N201"/>
<accession>A0A4P7N201</accession>
<organism evidence="2 3">
    <name type="scientific">Pyricularia oryzae</name>
    <name type="common">Rice blast fungus</name>
    <name type="synonym">Magnaporthe oryzae</name>
    <dbReference type="NCBI Taxonomy" id="318829"/>
    <lineage>
        <taxon>Eukaryota</taxon>
        <taxon>Fungi</taxon>
        <taxon>Dikarya</taxon>
        <taxon>Ascomycota</taxon>
        <taxon>Pezizomycotina</taxon>
        <taxon>Sordariomycetes</taxon>
        <taxon>Sordariomycetidae</taxon>
        <taxon>Magnaporthales</taxon>
        <taxon>Pyriculariaceae</taxon>
        <taxon>Pyricularia</taxon>
    </lineage>
</organism>
<reference evidence="2 3" key="1">
    <citation type="journal article" date="2019" name="Mol. Biol. Evol.">
        <title>Blast fungal genomes show frequent chromosomal changes, gene gains and losses, and effector gene turnover.</title>
        <authorList>
            <person name="Gomez Luciano L.B."/>
            <person name="Jason Tsai I."/>
            <person name="Chuma I."/>
            <person name="Tosa Y."/>
            <person name="Chen Y.H."/>
            <person name="Li J.Y."/>
            <person name="Li M.Y."/>
            <person name="Jade Lu M.Y."/>
            <person name="Nakayashiki H."/>
            <person name="Li W.H."/>
        </authorList>
    </citation>
    <scope>NUCLEOTIDE SEQUENCE [LARGE SCALE GENOMIC DNA]</scope>
    <source>
        <strain evidence="2">MZ5-1-6</strain>
    </source>
</reference>
<dbReference type="EMBL" id="CP034205">
    <property type="protein sequence ID" value="QBZ56283.1"/>
    <property type="molecule type" value="Genomic_DNA"/>
</dbReference>
<evidence type="ECO:0000256" key="1">
    <source>
        <dbReference type="SAM" id="MobiDB-lite"/>
    </source>
</evidence>
<protein>
    <submittedName>
        <fullName evidence="2">Uncharacterized protein</fullName>
    </submittedName>
</protein>
<evidence type="ECO:0000313" key="3">
    <source>
        <dbReference type="Proteomes" id="UP000294847"/>
    </source>
</evidence>
<name>A0A4P7N201_PYROR</name>
<evidence type="ECO:0000313" key="2">
    <source>
        <dbReference type="EMBL" id="QBZ56283.1"/>
    </source>
</evidence>